<reference evidence="2" key="1">
    <citation type="submission" date="2021-01" db="EMBL/GenBank/DDBJ databases">
        <authorList>
            <person name="Li R."/>
            <person name="Bekaert M."/>
        </authorList>
    </citation>
    <scope>NUCLEOTIDE SEQUENCE</scope>
    <source>
        <strain evidence="2">Farmed</strain>
    </source>
</reference>
<keyword evidence="1" id="KW-0472">Membrane</keyword>
<comment type="caution">
    <text evidence="2">The sequence shown here is derived from an EMBL/GenBank/DDBJ whole genome shotgun (WGS) entry which is preliminary data.</text>
</comment>
<protein>
    <submittedName>
        <fullName evidence="2">Uncharacterized protein</fullName>
    </submittedName>
</protein>
<feature type="transmembrane region" description="Helical" evidence="1">
    <location>
        <begin position="53"/>
        <end position="76"/>
    </location>
</feature>
<keyword evidence="1" id="KW-1133">Transmembrane helix</keyword>
<feature type="transmembrane region" description="Helical" evidence="1">
    <location>
        <begin position="142"/>
        <end position="164"/>
    </location>
</feature>
<sequence>MPSFPPLPFSHVLISFLSFFTPSFPHLLFLPFLLPSFPLSRPLSPSSFFSRSYLLPLLFHIFISALPFSHFLTAYLSSFTISFPLFLFLTSYISSFTDLFSIIFSPPTFLLSHLLFSSFFSRSYLLPLHFHTFFSPPPFSHFITSYLSSFTPSFLLFLFLISYLSSFTDLFFIISLPPTFPLSHPLFSTFLFLTCVI</sequence>
<keyword evidence="1" id="KW-0812">Transmembrane</keyword>
<dbReference type="EMBL" id="CAHIKZ030004540">
    <property type="protein sequence ID" value="CAE1312047.1"/>
    <property type="molecule type" value="Genomic_DNA"/>
</dbReference>
<evidence type="ECO:0000256" key="1">
    <source>
        <dbReference type="SAM" id="Phobius"/>
    </source>
</evidence>
<dbReference type="AlphaFoldDB" id="A0A812E2V3"/>
<proteinExistence type="predicted"/>
<name>A0A812E2V3_ACAPH</name>
<feature type="transmembrane region" description="Helical" evidence="1">
    <location>
        <begin position="170"/>
        <end position="193"/>
    </location>
</feature>
<organism evidence="2 3">
    <name type="scientific">Acanthosepion pharaonis</name>
    <name type="common">Pharaoh cuttlefish</name>
    <name type="synonym">Sepia pharaonis</name>
    <dbReference type="NCBI Taxonomy" id="158019"/>
    <lineage>
        <taxon>Eukaryota</taxon>
        <taxon>Metazoa</taxon>
        <taxon>Spiralia</taxon>
        <taxon>Lophotrochozoa</taxon>
        <taxon>Mollusca</taxon>
        <taxon>Cephalopoda</taxon>
        <taxon>Coleoidea</taxon>
        <taxon>Decapodiformes</taxon>
        <taxon>Sepiida</taxon>
        <taxon>Sepiina</taxon>
        <taxon>Sepiidae</taxon>
        <taxon>Acanthosepion</taxon>
    </lineage>
</organism>
<feature type="transmembrane region" description="Helical" evidence="1">
    <location>
        <begin position="12"/>
        <end position="33"/>
    </location>
</feature>
<evidence type="ECO:0000313" key="2">
    <source>
        <dbReference type="EMBL" id="CAE1312047.1"/>
    </source>
</evidence>
<feature type="transmembrane region" description="Helical" evidence="1">
    <location>
        <begin position="83"/>
        <end position="104"/>
    </location>
</feature>
<accession>A0A812E2V3</accession>
<dbReference type="Proteomes" id="UP000597762">
    <property type="component" value="Unassembled WGS sequence"/>
</dbReference>
<keyword evidence="3" id="KW-1185">Reference proteome</keyword>
<evidence type="ECO:0000313" key="3">
    <source>
        <dbReference type="Proteomes" id="UP000597762"/>
    </source>
</evidence>
<gene>
    <name evidence="2" type="ORF">SPHA_63352</name>
</gene>